<dbReference type="AlphaFoldDB" id="A0A0L8HSP4"/>
<sequence length="89" mass="10626">MIRKLMLTYYKDLKETDIWHDFLKENTFLKTGGTFPNLEETKYLPNFLQTYFRQKLKTIVNPSITKCNQSTHLSAMISFRVISRNNMTK</sequence>
<dbReference type="EMBL" id="KQ417371">
    <property type="protein sequence ID" value="KOF92217.1"/>
    <property type="molecule type" value="Genomic_DNA"/>
</dbReference>
<accession>A0A0L8HSP4</accession>
<organism evidence="1">
    <name type="scientific">Octopus bimaculoides</name>
    <name type="common">California two-spotted octopus</name>
    <dbReference type="NCBI Taxonomy" id="37653"/>
    <lineage>
        <taxon>Eukaryota</taxon>
        <taxon>Metazoa</taxon>
        <taxon>Spiralia</taxon>
        <taxon>Lophotrochozoa</taxon>
        <taxon>Mollusca</taxon>
        <taxon>Cephalopoda</taxon>
        <taxon>Coleoidea</taxon>
        <taxon>Octopodiformes</taxon>
        <taxon>Octopoda</taxon>
        <taxon>Incirrata</taxon>
        <taxon>Octopodidae</taxon>
        <taxon>Octopus</taxon>
    </lineage>
</organism>
<evidence type="ECO:0000313" key="1">
    <source>
        <dbReference type="EMBL" id="KOF92217.1"/>
    </source>
</evidence>
<reference evidence="1" key="1">
    <citation type="submission" date="2015-07" db="EMBL/GenBank/DDBJ databases">
        <title>MeaNS - Measles Nucleotide Surveillance Program.</title>
        <authorList>
            <person name="Tran T."/>
            <person name="Druce J."/>
        </authorList>
    </citation>
    <scope>NUCLEOTIDE SEQUENCE</scope>
    <source>
        <strain evidence="1">UCB-OBI-ISO-001</strain>
        <tissue evidence="1">Gonad</tissue>
    </source>
</reference>
<protein>
    <submittedName>
        <fullName evidence="1">Uncharacterized protein</fullName>
    </submittedName>
</protein>
<name>A0A0L8HSP4_OCTBM</name>
<gene>
    <name evidence="1" type="ORF">OCBIM_22007046mg</name>
</gene>
<proteinExistence type="predicted"/>